<dbReference type="Proteomes" id="UP000246964">
    <property type="component" value="Unassembled WGS sequence"/>
</dbReference>
<reference evidence="2 3" key="1">
    <citation type="submission" date="2018-05" db="EMBL/GenBank/DDBJ databases">
        <title>Freshwater and sediment microbial communities from various areas in North America, analyzing microbe dynamics in response to fracking.</title>
        <authorList>
            <person name="Lamendella R."/>
        </authorList>
    </citation>
    <scope>NUCLEOTIDE SEQUENCE [LARGE SCALE GENOMIC DNA]</scope>
    <source>
        <strain evidence="2 3">125B1</strain>
    </source>
</reference>
<gene>
    <name evidence="2" type="ORF">DET45_102109</name>
</gene>
<evidence type="ECO:0008006" key="4">
    <source>
        <dbReference type="Google" id="ProtNLM"/>
    </source>
</evidence>
<keyword evidence="1" id="KW-0732">Signal</keyword>
<organism evidence="2 3">
    <name type="scientific">Pseudidiomarina maritima</name>
    <dbReference type="NCBI Taxonomy" id="519453"/>
    <lineage>
        <taxon>Bacteria</taxon>
        <taxon>Pseudomonadati</taxon>
        <taxon>Pseudomonadota</taxon>
        <taxon>Gammaproteobacteria</taxon>
        <taxon>Alteromonadales</taxon>
        <taxon>Idiomarinaceae</taxon>
        <taxon>Pseudidiomarina</taxon>
    </lineage>
</organism>
<dbReference type="EMBL" id="QGTT01000002">
    <property type="protein sequence ID" value="PWW15106.1"/>
    <property type="molecule type" value="Genomic_DNA"/>
</dbReference>
<name>A0A317QFP0_9GAMM</name>
<dbReference type="AlphaFoldDB" id="A0A317QFP0"/>
<protein>
    <recommendedName>
        <fullName evidence="4">DUF2547 family protein</fullName>
    </recommendedName>
</protein>
<evidence type="ECO:0000313" key="2">
    <source>
        <dbReference type="EMBL" id="PWW15106.1"/>
    </source>
</evidence>
<feature type="chain" id="PRO_5016462448" description="DUF2547 family protein" evidence="1">
    <location>
        <begin position="23"/>
        <end position="100"/>
    </location>
</feature>
<sequence length="100" mass="10850">MVAIRLLSLALIVSLLWFAPHAQVQTADGYQLESQAIASHVNSTSVHQEVLSLDEPDPALPIFIRPTLVPTGSVQITPVIVATYQKTYQTYKARAPPVVG</sequence>
<evidence type="ECO:0000256" key="1">
    <source>
        <dbReference type="SAM" id="SignalP"/>
    </source>
</evidence>
<dbReference type="RefSeq" id="WP_110075052.1">
    <property type="nucleotide sequence ID" value="NZ_QGTT01000002.1"/>
</dbReference>
<accession>A0A317QFP0</accession>
<proteinExistence type="predicted"/>
<keyword evidence="3" id="KW-1185">Reference proteome</keyword>
<feature type="signal peptide" evidence="1">
    <location>
        <begin position="1"/>
        <end position="22"/>
    </location>
</feature>
<comment type="caution">
    <text evidence="2">The sequence shown here is derived from an EMBL/GenBank/DDBJ whole genome shotgun (WGS) entry which is preliminary data.</text>
</comment>
<evidence type="ECO:0000313" key="3">
    <source>
        <dbReference type="Proteomes" id="UP000246964"/>
    </source>
</evidence>